<accession>A0A7K3LXQ1</accession>
<dbReference type="InterPro" id="IPR001845">
    <property type="entry name" value="HTH_ArsR_DNA-bd_dom"/>
</dbReference>
<evidence type="ECO:0000259" key="4">
    <source>
        <dbReference type="SMART" id="SM00418"/>
    </source>
</evidence>
<gene>
    <name evidence="5" type="ORF">F7O44_01560</name>
</gene>
<evidence type="ECO:0000256" key="2">
    <source>
        <dbReference type="ARBA" id="ARBA00023125"/>
    </source>
</evidence>
<dbReference type="RefSeq" id="WP_162448432.1">
    <property type="nucleotide sequence ID" value="NZ_WLZY01000001.1"/>
</dbReference>
<dbReference type="AlphaFoldDB" id="A0A7K3LXQ1"/>
<evidence type="ECO:0000313" key="5">
    <source>
        <dbReference type="EMBL" id="NDL55750.1"/>
    </source>
</evidence>
<keyword evidence="3" id="KW-0804">Transcription</keyword>
<keyword evidence="6" id="KW-1185">Reference proteome</keyword>
<evidence type="ECO:0000256" key="3">
    <source>
        <dbReference type="ARBA" id="ARBA00023163"/>
    </source>
</evidence>
<evidence type="ECO:0000256" key="1">
    <source>
        <dbReference type="ARBA" id="ARBA00023015"/>
    </source>
</evidence>
<keyword evidence="1" id="KW-0805">Transcription regulation</keyword>
<dbReference type="GO" id="GO:0003700">
    <property type="term" value="F:DNA-binding transcription factor activity"/>
    <property type="evidence" value="ECO:0007669"/>
    <property type="project" value="InterPro"/>
</dbReference>
<dbReference type="GO" id="GO:0003677">
    <property type="term" value="F:DNA binding"/>
    <property type="evidence" value="ECO:0007669"/>
    <property type="project" value="UniProtKB-KW"/>
</dbReference>
<feature type="domain" description="HTH arsR-type" evidence="4">
    <location>
        <begin position="248"/>
        <end position="319"/>
    </location>
</feature>
<dbReference type="Pfam" id="PF19361">
    <property type="entry name" value="DUF5937"/>
    <property type="match status" value="1"/>
</dbReference>
<dbReference type="InterPro" id="IPR011991">
    <property type="entry name" value="ArsR-like_HTH"/>
</dbReference>
<dbReference type="Gene3D" id="1.10.10.10">
    <property type="entry name" value="Winged helix-like DNA-binding domain superfamily/Winged helix DNA-binding domain"/>
    <property type="match status" value="1"/>
</dbReference>
<dbReference type="Proteomes" id="UP000460435">
    <property type="component" value="Unassembled WGS sequence"/>
</dbReference>
<dbReference type="SUPFAM" id="SSF46785">
    <property type="entry name" value="Winged helix' DNA-binding domain"/>
    <property type="match status" value="1"/>
</dbReference>
<dbReference type="Pfam" id="PF12840">
    <property type="entry name" value="HTH_20"/>
    <property type="match status" value="1"/>
</dbReference>
<dbReference type="InterPro" id="IPR036390">
    <property type="entry name" value="WH_DNA-bd_sf"/>
</dbReference>
<proteinExistence type="predicted"/>
<comment type="caution">
    <text evidence="5">The sequence shown here is derived from an EMBL/GenBank/DDBJ whole genome shotgun (WGS) entry which is preliminary data.</text>
</comment>
<organism evidence="5 6">
    <name type="scientific">Phytoactinopolyspora mesophila</name>
    <dbReference type="NCBI Taxonomy" id="2650750"/>
    <lineage>
        <taxon>Bacteria</taxon>
        <taxon>Bacillati</taxon>
        <taxon>Actinomycetota</taxon>
        <taxon>Actinomycetes</taxon>
        <taxon>Jiangellales</taxon>
        <taxon>Jiangellaceae</taxon>
        <taxon>Phytoactinopolyspora</taxon>
    </lineage>
</organism>
<dbReference type="PANTHER" id="PTHR43132:SF6">
    <property type="entry name" value="HTH-TYPE TRANSCRIPTIONAL REPRESSOR CZRA"/>
    <property type="match status" value="1"/>
</dbReference>
<reference evidence="5 6" key="1">
    <citation type="submission" date="2019-11" db="EMBL/GenBank/DDBJ databases">
        <authorList>
            <person name="Li X.-J."/>
            <person name="Feng X.-M."/>
        </authorList>
    </citation>
    <scope>NUCLEOTIDE SEQUENCE [LARGE SCALE GENOMIC DNA]</scope>
    <source>
        <strain evidence="5 6">XMNu-373</strain>
    </source>
</reference>
<dbReference type="EMBL" id="WLZY01000001">
    <property type="protein sequence ID" value="NDL55750.1"/>
    <property type="molecule type" value="Genomic_DNA"/>
</dbReference>
<dbReference type="PANTHER" id="PTHR43132">
    <property type="entry name" value="ARSENICAL RESISTANCE OPERON REPRESSOR ARSR-RELATED"/>
    <property type="match status" value="1"/>
</dbReference>
<protein>
    <submittedName>
        <fullName evidence="5">Helix-turn-helix domain-containing protein</fullName>
    </submittedName>
</protein>
<dbReference type="InterPro" id="IPR036388">
    <property type="entry name" value="WH-like_DNA-bd_sf"/>
</dbReference>
<sequence>MIRYYFGQDDVLRTRFAIAPLMDLIGAFYVLRLPDQYTVHRRWSVWALPRIRELDLSLLAAATPFGGPYWPVFVSPPPREPHPPIEAELARVAATPPERVAAEITQRYDHDLPAAALPFVEDPARALAVLVEQMRALWAAVLEPRWATISALLEAELAARARNLVSVGSRAAFADLHPSVRWDVDRLTVTATVKTGDVDLAGRGLLVIPSAFTWPRVWPRTDPPWDPALVYPPRGIGDLWEPAGAHDEALESLIGRRRARILQELDRPAATLDLAGRMNVSAGGISDHLSVLRRAGLVTRWREGRRVVYARTLAGDALCRSPRTYGLRPQ</sequence>
<dbReference type="SMART" id="SM00418">
    <property type="entry name" value="HTH_ARSR"/>
    <property type="match status" value="1"/>
</dbReference>
<dbReference type="InterPro" id="IPR045981">
    <property type="entry name" value="DUF5937"/>
</dbReference>
<dbReference type="InterPro" id="IPR051011">
    <property type="entry name" value="Metal_resp_trans_reg"/>
</dbReference>
<dbReference type="CDD" id="cd00090">
    <property type="entry name" value="HTH_ARSR"/>
    <property type="match status" value="1"/>
</dbReference>
<keyword evidence="2" id="KW-0238">DNA-binding</keyword>
<evidence type="ECO:0000313" key="6">
    <source>
        <dbReference type="Proteomes" id="UP000460435"/>
    </source>
</evidence>
<name>A0A7K3LXQ1_9ACTN</name>